<keyword evidence="1" id="KW-1003">Cell membrane</keyword>
<feature type="domain" description="Lipopolysaccharide assembly protein A" evidence="6">
    <location>
        <begin position="22"/>
        <end position="68"/>
    </location>
</feature>
<protein>
    <submittedName>
        <fullName evidence="7">LapA family protein</fullName>
    </submittedName>
</protein>
<evidence type="ECO:0000256" key="3">
    <source>
        <dbReference type="ARBA" id="ARBA00022989"/>
    </source>
</evidence>
<dbReference type="GO" id="GO:0005886">
    <property type="term" value="C:plasma membrane"/>
    <property type="evidence" value="ECO:0007669"/>
    <property type="project" value="InterPro"/>
</dbReference>
<name>A0AA49IXA0_9PROT</name>
<dbReference type="InterPro" id="IPR010445">
    <property type="entry name" value="LapA_dom"/>
</dbReference>
<dbReference type="EMBL" id="CP107246">
    <property type="protein sequence ID" value="WIM06492.1"/>
    <property type="molecule type" value="Genomic_DNA"/>
</dbReference>
<keyword evidence="2 5" id="KW-0812">Transmembrane</keyword>
<evidence type="ECO:0000256" key="4">
    <source>
        <dbReference type="ARBA" id="ARBA00023136"/>
    </source>
</evidence>
<organism evidence="7">
    <name type="scientific">Candidatus Nitricoxidivorans perseverans</name>
    <dbReference type="NCBI Taxonomy" id="2975601"/>
    <lineage>
        <taxon>Bacteria</taxon>
        <taxon>Pseudomonadati</taxon>
        <taxon>Pseudomonadota</taxon>
        <taxon>Betaproteobacteria</taxon>
        <taxon>Nitrosomonadales</taxon>
        <taxon>Sterolibacteriaceae</taxon>
        <taxon>Candidatus Nitricoxidivorans</taxon>
    </lineage>
</organism>
<evidence type="ECO:0000256" key="2">
    <source>
        <dbReference type="ARBA" id="ARBA00022692"/>
    </source>
</evidence>
<dbReference type="KEGG" id="npv:OHM77_04290"/>
<feature type="transmembrane region" description="Helical" evidence="5">
    <location>
        <begin position="42"/>
        <end position="61"/>
    </location>
</feature>
<evidence type="ECO:0000256" key="1">
    <source>
        <dbReference type="ARBA" id="ARBA00022475"/>
    </source>
</evidence>
<accession>A0AA49IXA0</accession>
<dbReference type="AlphaFoldDB" id="A0AA49IXA0"/>
<evidence type="ECO:0000313" key="7">
    <source>
        <dbReference type="EMBL" id="WIM06492.1"/>
    </source>
</evidence>
<sequence>MKLLVWLLRGAVFVTLFGLAVKNGDSVELRFYLDQSWQAPLSLVLLGAFAAGAVVGLTIALTSRIRRRHDR</sequence>
<dbReference type="Proteomes" id="UP001234916">
    <property type="component" value="Chromosome"/>
</dbReference>
<gene>
    <name evidence="7" type="ORF">OHM77_04290</name>
</gene>
<evidence type="ECO:0000256" key="5">
    <source>
        <dbReference type="SAM" id="Phobius"/>
    </source>
</evidence>
<keyword evidence="3 5" id="KW-1133">Transmembrane helix</keyword>
<proteinExistence type="predicted"/>
<keyword evidence="4 5" id="KW-0472">Membrane</keyword>
<dbReference type="Pfam" id="PF06305">
    <property type="entry name" value="LapA_dom"/>
    <property type="match status" value="1"/>
</dbReference>
<reference evidence="7" key="1">
    <citation type="journal article" date="2023" name="Nat. Microbiol.">
        <title>Enrichment and characterization of a nitric oxide-reducing microbial community in a continuous bioreactor.</title>
        <authorList>
            <person name="Garrido-Amador P."/>
            <person name="Stortenbeker N."/>
            <person name="Wessels H.J.C.T."/>
            <person name="Speth D.R."/>
            <person name="Garcia-Heredia I."/>
            <person name="Kartal B."/>
        </authorList>
    </citation>
    <scope>NUCLEOTIDE SEQUENCE</scope>
    <source>
        <strain evidence="7">MAG1</strain>
    </source>
</reference>
<evidence type="ECO:0000259" key="6">
    <source>
        <dbReference type="Pfam" id="PF06305"/>
    </source>
</evidence>